<gene>
    <name evidence="1" type="ORF">HPLM_LOCUS17062</name>
</gene>
<dbReference type="AlphaFoldDB" id="A0A0N4WYU8"/>
<reference evidence="3" key="1">
    <citation type="submission" date="2017-02" db="UniProtKB">
        <authorList>
            <consortium name="WormBaseParasite"/>
        </authorList>
    </citation>
    <scope>IDENTIFICATION</scope>
</reference>
<protein>
    <submittedName>
        <fullName evidence="3">30S ribosomal protein S11</fullName>
    </submittedName>
</protein>
<name>A0A0N4WYU8_HAEPC</name>
<dbReference type="Proteomes" id="UP000268014">
    <property type="component" value="Unassembled WGS sequence"/>
</dbReference>
<accession>A0A0N4WYU8</accession>
<reference evidence="1 2" key="2">
    <citation type="submission" date="2018-11" db="EMBL/GenBank/DDBJ databases">
        <authorList>
            <consortium name="Pathogen Informatics"/>
        </authorList>
    </citation>
    <scope>NUCLEOTIDE SEQUENCE [LARGE SCALE GENOMIC DNA]</scope>
    <source>
        <strain evidence="1 2">MHpl1</strain>
    </source>
</reference>
<organism evidence="3">
    <name type="scientific">Haemonchus placei</name>
    <name type="common">Barber's pole worm</name>
    <dbReference type="NCBI Taxonomy" id="6290"/>
    <lineage>
        <taxon>Eukaryota</taxon>
        <taxon>Metazoa</taxon>
        <taxon>Ecdysozoa</taxon>
        <taxon>Nematoda</taxon>
        <taxon>Chromadorea</taxon>
        <taxon>Rhabditida</taxon>
        <taxon>Rhabditina</taxon>
        <taxon>Rhabditomorpha</taxon>
        <taxon>Strongyloidea</taxon>
        <taxon>Trichostrongylidae</taxon>
        <taxon>Haemonchus</taxon>
    </lineage>
</organism>
<evidence type="ECO:0000313" key="2">
    <source>
        <dbReference type="Proteomes" id="UP000268014"/>
    </source>
</evidence>
<evidence type="ECO:0000313" key="3">
    <source>
        <dbReference type="WBParaSite" id="HPLM_0001707001-mRNA-1"/>
    </source>
</evidence>
<dbReference type="EMBL" id="UZAF01019743">
    <property type="protein sequence ID" value="VDO63160.1"/>
    <property type="molecule type" value="Genomic_DNA"/>
</dbReference>
<sequence>MKKSGEKKKLDEPYNVSQCVRVGPGTKNRLW</sequence>
<keyword evidence="2" id="KW-1185">Reference proteome</keyword>
<proteinExistence type="predicted"/>
<evidence type="ECO:0000313" key="1">
    <source>
        <dbReference type="EMBL" id="VDO63160.1"/>
    </source>
</evidence>
<dbReference type="WBParaSite" id="HPLM_0001707001-mRNA-1">
    <property type="protein sequence ID" value="HPLM_0001707001-mRNA-1"/>
    <property type="gene ID" value="HPLM_0001707001"/>
</dbReference>